<gene>
    <name evidence="1" type="ORF">S01H1_72822</name>
</gene>
<name>X0XSM7_9ZZZZ</name>
<protein>
    <submittedName>
        <fullName evidence="1">Uncharacterized protein</fullName>
    </submittedName>
</protein>
<dbReference type="EMBL" id="BARS01048607">
    <property type="protein sequence ID" value="GAG38332.1"/>
    <property type="molecule type" value="Genomic_DNA"/>
</dbReference>
<accession>X0XSM7</accession>
<dbReference type="AlphaFoldDB" id="X0XSM7"/>
<feature type="non-terminal residue" evidence="1">
    <location>
        <position position="55"/>
    </location>
</feature>
<evidence type="ECO:0000313" key="1">
    <source>
        <dbReference type="EMBL" id="GAG38332.1"/>
    </source>
</evidence>
<sequence>MISSDFVKLWEPRYDTQKYPIDFYLHYCTRARNAERPEGLKEDLIALLHWKDGKA</sequence>
<reference evidence="1" key="1">
    <citation type="journal article" date="2014" name="Front. Microbiol.">
        <title>High frequency of phylogenetically diverse reductive dehalogenase-homologous genes in deep subseafloor sedimentary metagenomes.</title>
        <authorList>
            <person name="Kawai M."/>
            <person name="Futagami T."/>
            <person name="Toyoda A."/>
            <person name="Takaki Y."/>
            <person name="Nishi S."/>
            <person name="Hori S."/>
            <person name="Arai W."/>
            <person name="Tsubouchi T."/>
            <person name="Morono Y."/>
            <person name="Uchiyama I."/>
            <person name="Ito T."/>
            <person name="Fujiyama A."/>
            <person name="Inagaki F."/>
            <person name="Takami H."/>
        </authorList>
    </citation>
    <scope>NUCLEOTIDE SEQUENCE</scope>
    <source>
        <strain evidence="1">Expedition CK06-06</strain>
    </source>
</reference>
<proteinExistence type="predicted"/>
<comment type="caution">
    <text evidence="1">The sequence shown here is derived from an EMBL/GenBank/DDBJ whole genome shotgun (WGS) entry which is preliminary data.</text>
</comment>
<organism evidence="1">
    <name type="scientific">marine sediment metagenome</name>
    <dbReference type="NCBI Taxonomy" id="412755"/>
    <lineage>
        <taxon>unclassified sequences</taxon>
        <taxon>metagenomes</taxon>
        <taxon>ecological metagenomes</taxon>
    </lineage>
</organism>